<proteinExistence type="predicted"/>
<dbReference type="OrthoDB" id="894286at2"/>
<name>A0A371JRE9_9FLAO</name>
<evidence type="ECO:0000313" key="3">
    <source>
        <dbReference type="EMBL" id="RDY60102.1"/>
    </source>
</evidence>
<dbReference type="GO" id="GO:0003677">
    <property type="term" value="F:DNA binding"/>
    <property type="evidence" value="ECO:0007669"/>
    <property type="project" value="InterPro"/>
</dbReference>
<sequence length="87" mass="10129">MLFHAELSSIELFKAIKQKEILWAGNKKLKIYGTLGCKSGNRMKTENRVFFKSEDEAILEGFRPCGHCLRSKYVDWKNNKVIFDNKS</sequence>
<dbReference type="Proteomes" id="UP000261828">
    <property type="component" value="Unassembled WGS sequence"/>
</dbReference>
<keyword evidence="4" id="KW-1185">Reference proteome</keyword>
<comment type="caution">
    <text evidence="3">The sequence shown here is derived from an EMBL/GenBank/DDBJ whole genome shotgun (WGS) entry which is preliminary data.</text>
</comment>
<reference evidence="3 4" key="1">
    <citation type="submission" date="2018-08" db="EMBL/GenBank/DDBJ databases">
        <title>Muricauda nanhaiensis sp. nov., isolated from seawater of the South China Sea.</title>
        <authorList>
            <person name="Dang Y."/>
        </authorList>
    </citation>
    <scope>NUCLEOTIDE SEQUENCE [LARGE SCALE GENOMIC DNA]</scope>
    <source>
        <strain evidence="3 4">SM1704</strain>
    </source>
</reference>
<organism evidence="3 4">
    <name type="scientific">Flagellimonas nanhaiensis</name>
    <dbReference type="NCBI Taxonomy" id="2292706"/>
    <lineage>
        <taxon>Bacteria</taxon>
        <taxon>Pseudomonadati</taxon>
        <taxon>Bacteroidota</taxon>
        <taxon>Flavobacteriia</taxon>
        <taxon>Flavobacteriales</taxon>
        <taxon>Flavobacteriaceae</taxon>
        <taxon>Flagellimonas</taxon>
    </lineage>
</organism>
<dbReference type="Pfam" id="PF02805">
    <property type="entry name" value="Ada_Zn_binding"/>
    <property type="match status" value="1"/>
</dbReference>
<dbReference type="AlphaFoldDB" id="A0A371JRE9"/>
<evidence type="ECO:0000313" key="4">
    <source>
        <dbReference type="Proteomes" id="UP000261828"/>
    </source>
</evidence>
<accession>A0A371JRE9</accession>
<feature type="domain" description="Ada DNA repair metal-binding" evidence="2">
    <location>
        <begin position="21"/>
        <end position="68"/>
    </location>
</feature>
<dbReference type="SUPFAM" id="SSF57884">
    <property type="entry name" value="Ada DNA repair protein, N-terminal domain (N-Ada 10)"/>
    <property type="match status" value="1"/>
</dbReference>
<keyword evidence="1" id="KW-0010">Activator</keyword>
<evidence type="ECO:0000259" key="2">
    <source>
        <dbReference type="Pfam" id="PF02805"/>
    </source>
</evidence>
<dbReference type="GO" id="GO:0008270">
    <property type="term" value="F:zinc ion binding"/>
    <property type="evidence" value="ECO:0007669"/>
    <property type="project" value="InterPro"/>
</dbReference>
<dbReference type="RefSeq" id="WP_116184711.1">
    <property type="nucleotide sequence ID" value="NZ_QTJX01000002.1"/>
</dbReference>
<dbReference type="Gene3D" id="3.40.10.10">
    <property type="entry name" value="DNA Methylphosphotriester Repair Domain"/>
    <property type="match status" value="1"/>
</dbReference>
<dbReference type="GO" id="GO:0008168">
    <property type="term" value="F:methyltransferase activity"/>
    <property type="evidence" value="ECO:0007669"/>
    <property type="project" value="InterPro"/>
</dbReference>
<gene>
    <name evidence="3" type="ORF">DX873_12280</name>
</gene>
<dbReference type="GO" id="GO:0006281">
    <property type="term" value="P:DNA repair"/>
    <property type="evidence" value="ECO:0007669"/>
    <property type="project" value="InterPro"/>
</dbReference>
<protein>
    <submittedName>
        <fullName evidence="3">Metal-binding protein</fullName>
    </submittedName>
</protein>
<dbReference type="EMBL" id="QTJX01000002">
    <property type="protein sequence ID" value="RDY60102.1"/>
    <property type="molecule type" value="Genomic_DNA"/>
</dbReference>
<dbReference type="GO" id="GO:0006355">
    <property type="term" value="P:regulation of DNA-templated transcription"/>
    <property type="evidence" value="ECO:0007669"/>
    <property type="project" value="InterPro"/>
</dbReference>
<evidence type="ECO:0000256" key="1">
    <source>
        <dbReference type="ARBA" id="ARBA00023159"/>
    </source>
</evidence>
<dbReference type="InterPro" id="IPR035451">
    <property type="entry name" value="Ada-like_dom_sf"/>
</dbReference>
<dbReference type="InterPro" id="IPR004026">
    <property type="entry name" value="Ada_DNA_repair_Zn-bd"/>
</dbReference>